<proteinExistence type="predicted"/>
<evidence type="ECO:0008006" key="4">
    <source>
        <dbReference type="Google" id="ProtNLM"/>
    </source>
</evidence>
<name>A0ABN1IK06_9GAMM</name>
<dbReference type="EMBL" id="BAAAEU010000010">
    <property type="protein sequence ID" value="GAA0715867.1"/>
    <property type="molecule type" value="Genomic_DNA"/>
</dbReference>
<dbReference type="RefSeq" id="WP_343790873.1">
    <property type="nucleotide sequence ID" value="NZ_BAAAEU010000010.1"/>
</dbReference>
<feature type="chain" id="PRO_5046295877" description="Outer membrane lipoprotein carrier protein LolA" evidence="1">
    <location>
        <begin position="20"/>
        <end position="240"/>
    </location>
</feature>
<feature type="signal peptide" evidence="1">
    <location>
        <begin position="1"/>
        <end position="19"/>
    </location>
</feature>
<reference evidence="2 3" key="1">
    <citation type="journal article" date="2019" name="Int. J. Syst. Evol. Microbiol.">
        <title>The Global Catalogue of Microorganisms (GCM) 10K type strain sequencing project: providing services to taxonomists for standard genome sequencing and annotation.</title>
        <authorList>
            <consortium name="The Broad Institute Genomics Platform"/>
            <consortium name="The Broad Institute Genome Sequencing Center for Infectious Disease"/>
            <person name="Wu L."/>
            <person name="Ma J."/>
        </authorList>
    </citation>
    <scope>NUCLEOTIDE SEQUENCE [LARGE SCALE GENOMIC DNA]</scope>
    <source>
        <strain evidence="2 3">JCM 15421</strain>
    </source>
</reference>
<evidence type="ECO:0000256" key="1">
    <source>
        <dbReference type="SAM" id="SignalP"/>
    </source>
</evidence>
<dbReference type="PROSITE" id="PS51257">
    <property type="entry name" value="PROKAR_LIPOPROTEIN"/>
    <property type="match status" value="1"/>
</dbReference>
<sequence length="240" mass="25798">MSVRNRVISFALLAVSALAACSQQQAPAPASAPAAAPVADAQMTKALDLYRKLLQEKSWELAAPIGKEIVEKYPASPAAKEVQETLSDATAKATAITTHRRLERLWIYQSGKESGGDQNTASIYSGDAADSDRVRLILRRHSAWGQSAYLFGSGKGFECRGTCSLAARFDDQPPTKIKAYLPPTGEPALFISDDKAFIARLGATQKISIDVTEKGKGTRTLVFEVGGFDPGKFPPLAKKR</sequence>
<protein>
    <recommendedName>
        <fullName evidence="4">Outer membrane lipoprotein carrier protein LolA</fullName>
    </recommendedName>
</protein>
<evidence type="ECO:0000313" key="2">
    <source>
        <dbReference type="EMBL" id="GAA0715867.1"/>
    </source>
</evidence>
<gene>
    <name evidence="2" type="ORF">GCM10009105_21670</name>
</gene>
<keyword evidence="3" id="KW-1185">Reference proteome</keyword>
<keyword evidence="1" id="KW-0732">Signal</keyword>
<organism evidence="2 3">
    <name type="scientific">Dokdonella soli</name>
    <dbReference type="NCBI Taxonomy" id="529810"/>
    <lineage>
        <taxon>Bacteria</taxon>
        <taxon>Pseudomonadati</taxon>
        <taxon>Pseudomonadota</taxon>
        <taxon>Gammaproteobacteria</taxon>
        <taxon>Lysobacterales</taxon>
        <taxon>Rhodanobacteraceae</taxon>
        <taxon>Dokdonella</taxon>
    </lineage>
</organism>
<comment type="caution">
    <text evidence="2">The sequence shown here is derived from an EMBL/GenBank/DDBJ whole genome shotgun (WGS) entry which is preliminary data.</text>
</comment>
<evidence type="ECO:0000313" key="3">
    <source>
        <dbReference type="Proteomes" id="UP001501523"/>
    </source>
</evidence>
<accession>A0ABN1IK06</accession>
<dbReference type="Proteomes" id="UP001501523">
    <property type="component" value="Unassembled WGS sequence"/>
</dbReference>